<dbReference type="EMBL" id="BAABAK010000003">
    <property type="protein sequence ID" value="GAA3957688.1"/>
    <property type="molecule type" value="Genomic_DNA"/>
</dbReference>
<evidence type="ECO:0000256" key="16">
    <source>
        <dbReference type="ARBA" id="ARBA00049209"/>
    </source>
</evidence>
<keyword evidence="11 18" id="KW-0413">Isomerase</keyword>
<keyword evidence="9 18" id="KW-0630">Potassium</keyword>
<feature type="binding site" evidence="18">
    <location>
        <position position="160"/>
    </location>
    <ligand>
        <name>(6S)-NADPHX</name>
        <dbReference type="ChEBI" id="CHEBI:64076"/>
    </ligand>
</feature>
<evidence type="ECO:0000259" key="21">
    <source>
        <dbReference type="PROSITE" id="PS51385"/>
    </source>
</evidence>
<comment type="cofactor">
    <cofactor evidence="17">
        <name>Mg(2+)</name>
        <dbReference type="ChEBI" id="CHEBI:18420"/>
    </cofactor>
</comment>
<keyword evidence="10 17" id="KW-0520">NAD</keyword>
<keyword evidence="13" id="KW-0511">Multifunctional enzyme</keyword>
<comment type="function">
    <text evidence="17">Catalyzes the dehydration of the S-form of NAD(P)HX at the expense of ADP, which is converted to AMP. Together with NAD(P)HX epimerase, which catalyzes the epimerization of the S- and R-forms, the enzyme allows the repair of both epimers of NAD(P)HX, a damaged form of NAD(P)H that is a result of enzymatic or heat-dependent hydration.</text>
</comment>
<feature type="binding site" evidence="18">
    <location>
        <position position="163"/>
    </location>
    <ligand>
        <name>K(+)</name>
        <dbReference type="ChEBI" id="CHEBI:29103"/>
    </ligand>
</feature>
<evidence type="ECO:0000256" key="12">
    <source>
        <dbReference type="ARBA" id="ARBA00023239"/>
    </source>
</evidence>
<name>A0ABP7P1S6_9SPHI</name>
<feature type="binding site" evidence="18">
    <location>
        <begin position="131"/>
        <end position="137"/>
    </location>
    <ligand>
        <name>(6S)-NADPHX</name>
        <dbReference type="ChEBI" id="CHEBI:64076"/>
    </ligand>
</feature>
<dbReference type="HAMAP" id="MF_01965">
    <property type="entry name" value="NADHX_dehydratase"/>
    <property type="match status" value="1"/>
</dbReference>
<comment type="catalytic activity">
    <reaction evidence="15 17 19">
        <text>(6S)-NADHX + ADP = AMP + phosphate + NADH + H(+)</text>
        <dbReference type="Rhea" id="RHEA:32223"/>
        <dbReference type="ChEBI" id="CHEBI:15378"/>
        <dbReference type="ChEBI" id="CHEBI:43474"/>
        <dbReference type="ChEBI" id="CHEBI:57945"/>
        <dbReference type="ChEBI" id="CHEBI:64074"/>
        <dbReference type="ChEBI" id="CHEBI:456215"/>
        <dbReference type="ChEBI" id="CHEBI:456216"/>
        <dbReference type="EC" id="4.2.1.136"/>
    </reaction>
</comment>
<dbReference type="PIRSF" id="PIRSF017184">
    <property type="entry name" value="Nnr"/>
    <property type="match status" value="1"/>
</dbReference>
<evidence type="ECO:0000256" key="8">
    <source>
        <dbReference type="ARBA" id="ARBA00022857"/>
    </source>
</evidence>
<evidence type="ECO:0000256" key="18">
    <source>
        <dbReference type="HAMAP-Rule" id="MF_01966"/>
    </source>
</evidence>
<evidence type="ECO:0000256" key="11">
    <source>
        <dbReference type="ARBA" id="ARBA00023235"/>
    </source>
</evidence>
<comment type="similarity">
    <text evidence="18">Belongs to the NnrE/AIBP family.</text>
</comment>
<evidence type="ECO:0000256" key="7">
    <source>
        <dbReference type="ARBA" id="ARBA00022840"/>
    </source>
</evidence>
<dbReference type="PROSITE" id="PS01050">
    <property type="entry name" value="YJEF_C_2"/>
    <property type="match status" value="1"/>
</dbReference>
<dbReference type="InterPro" id="IPR017953">
    <property type="entry name" value="Carbohydrate_kinase_pred_CS"/>
</dbReference>
<keyword evidence="5 18" id="KW-0479">Metal-binding</keyword>
<protein>
    <recommendedName>
        <fullName evidence="19">Bifunctional NAD(P)H-hydrate repair enzyme</fullName>
    </recommendedName>
    <alternativeName>
        <fullName evidence="19">Nicotinamide nucleotide repair protein</fullName>
    </alternativeName>
    <domain>
        <recommendedName>
            <fullName evidence="19">ADP-dependent (S)-NAD(P)H-hydrate dehydratase</fullName>
            <ecNumber evidence="19">4.2.1.136</ecNumber>
        </recommendedName>
        <alternativeName>
            <fullName evidence="19">ADP-dependent NAD(P)HX dehydratase</fullName>
        </alternativeName>
    </domain>
    <domain>
        <recommendedName>
            <fullName evidence="19">NAD(P)H-hydrate epimerase</fullName>
            <ecNumber evidence="19">5.1.99.6</ecNumber>
        </recommendedName>
    </domain>
</protein>
<feature type="binding site" evidence="18">
    <location>
        <position position="60"/>
    </location>
    <ligand>
        <name>K(+)</name>
        <dbReference type="ChEBI" id="CHEBI:29103"/>
    </ligand>
</feature>
<comment type="caution">
    <text evidence="22">The sequence shown here is derived from an EMBL/GenBank/DDBJ whole genome shotgun (WGS) entry which is preliminary data.</text>
</comment>
<dbReference type="PANTHER" id="PTHR12592">
    <property type="entry name" value="ATP-DEPENDENT (S)-NAD(P)H-HYDRATE DEHYDRATASE FAMILY MEMBER"/>
    <property type="match status" value="1"/>
</dbReference>
<comment type="catalytic activity">
    <reaction evidence="1 18 19">
        <text>(6R)-NADHX = (6S)-NADHX</text>
        <dbReference type="Rhea" id="RHEA:32215"/>
        <dbReference type="ChEBI" id="CHEBI:64074"/>
        <dbReference type="ChEBI" id="CHEBI:64075"/>
        <dbReference type="EC" id="5.1.99.6"/>
    </reaction>
</comment>
<dbReference type="PROSITE" id="PS51383">
    <property type="entry name" value="YJEF_C_3"/>
    <property type="match status" value="1"/>
</dbReference>
<evidence type="ECO:0000313" key="22">
    <source>
        <dbReference type="EMBL" id="GAA3957688.1"/>
    </source>
</evidence>
<feature type="binding site" evidence="18">
    <location>
        <position position="142"/>
    </location>
    <ligand>
        <name>(6S)-NADPHX</name>
        <dbReference type="ChEBI" id="CHEBI:64076"/>
    </ligand>
</feature>
<evidence type="ECO:0000256" key="2">
    <source>
        <dbReference type="ARBA" id="ARBA00000909"/>
    </source>
</evidence>
<comment type="similarity">
    <text evidence="17">Belongs to the NnrD/CARKD family.</text>
</comment>
<comment type="cofactor">
    <cofactor evidence="18 19">
        <name>K(+)</name>
        <dbReference type="ChEBI" id="CHEBI:29103"/>
    </cofactor>
    <text evidence="18 19">Binds 1 potassium ion per subunit.</text>
</comment>
<evidence type="ECO:0000256" key="3">
    <source>
        <dbReference type="ARBA" id="ARBA00006001"/>
    </source>
</evidence>
<keyword evidence="6 17" id="KW-0547">Nucleotide-binding</keyword>
<dbReference type="Pfam" id="PF03853">
    <property type="entry name" value="YjeF_N"/>
    <property type="match status" value="1"/>
</dbReference>
<dbReference type="InterPro" id="IPR030677">
    <property type="entry name" value="Nnr"/>
</dbReference>
<dbReference type="HAMAP" id="MF_01966">
    <property type="entry name" value="NADHX_epimerase"/>
    <property type="match status" value="1"/>
</dbReference>
<evidence type="ECO:0000256" key="10">
    <source>
        <dbReference type="ARBA" id="ARBA00023027"/>
    </source>
</evidence>
<keyword evidence="12 17" id="KW-0456">Lyase</keyword>
<keyword evidence="23" id="KW-1185">Reference proteome</keyword>
<comment type="catalytic activity">
    <reaction evidence="2 18 19">
        <text>(6R)-NADPHX = (6S)-NADPHX</text>
        <dbReference type="Rhea" id="RHEA:32227"/>
        <dbReference type="ChEBI" id="CHEBI:64076"/>
        <dbReference type="ChEBI" id="CHEBI:64077"/>
        <dbReference type="EC" id="5.1.99.6"/>
    </reaction>
</comment>
<dbReference type="EC" id="4.2.1.136" evidence="19"/>
<evidence type="ECO:0000256" key="13">
    <source>
        <dbReference type="ARBA" id="ARBA00023268"/>
    </source>
</evidence>
<dbReference type="InterPro" id="IPR000631">
    <property type="entry name" value="CARKD"/>
</dbReference>
<dbReference type="CDD" id="cd01171">
    <property type="entry name" value="YXKO-related"/>
    <property type="match status" value="1"/>
</dbReference>
<organism evidence="22 23">
    <name type="scientific">Pedobacter ginsengiterrae</name>
    <dbReference type="NCBI Taxonomy" id="871696"/>
    <lineage>
        <taxon>Bacteria</taxon>
        <taxon>Pseudomonadati</taxon>
        <taxon>Bacteroidota</taxon>
        <taxon>Sphingobacteriia</taxon>
        <taxon>Sphingobacteriales</taxon>
        <taxon>Sphingobacteriaceae</taxon>
        <taxon>Pedobacter</taxon>
    </lineage>
</organism>
<gene>
    <name evidence="17" type="primary">nnrD</name>
    <name evidence="18" type="synonym">nnrE</name>
    <name evidence="22" type="ORF">GCM10022246_09280</name>
</gene>
<dbReference type="InterPro" id="IPR004443">
    <property type="entry name" value="YjeF_N_dom"/>
</dbReference>
<evidence type="ECO:0000256" key="14">
    <source>
        <dbReference type="ARBA" id="ARBA00025153"/>
    </source>
</evidence>
<feature type="binding site" evidence="17">
    <location>
        <position position="323"/>
    </location>
    <ligand>
        <name>(6S)-NADPHX</name>
        <dbReference type="ChEBI" id="CHEBI:64076"/>
    </ligand>
</feature>
<dbReference type="PROSITE" id="PS51385">
    <property type="entry name" value="YJEF_N"/>
    <property type="match status" value="1"/>
</dbReference>
<dbReference type="Pfam" id="PF01256">
    <property type="entry name" value="Carb_kinase"/>
    <property type="match status" value="1"/>
</dbReference>
<comment type="similarity">
    <text evidence="3 19">In the N-terminal section; belongs to the NnrE/AIBP family.</text>
</comment>
<dbReference type="NCBIfam" id="TIGR00196">
    <property type="entry name" value="yjeF_cterm"/>
    <property type="match status" value="1"/>
</dbReference>
<evidence type="ECO:0000259" key="20">
    <source>
        <dbReference type="PROSITE" id="PS51383"/>
    </source>
</evidence>
<sequence length="497" mass="54613">MQTLLTSTQMRLADEFTIANKPIASIDLMETAARAFVKVFLRNEFDTNKSVAIFCGKGNNGGDGLAIAHLLLNNGYENIKVYVINFSKKKSADFAINLQRLDESRCKKVVIDRATDFKNIKADIIIDAILGSGLNKALEGEYAELVKQINNLNKKVYSVDVPTGFFAEGRLTADYNGIVAYKTICFQRPKISFFFPESKLATKSYEVVEIGLDEDFVQKQESEFYLVEKKDIEKILKPRENFSHKGTYGHALIIAGNSNTMGAALLSSMACLHTGAGLTTACIPQSGLIALNATLPEVMALPRDEYTRIENPTKYQAIAIGPGLGISAEHERLLESLFAANLPLIIDADALNILSERPDLIEKIPEQSILTPHMKEFDRLFGEHSNWWDRLQTAKNQSVRLKIVIVLKNQYTFVCSPNGKVYINPTGNPAMAQGGMGDVLTGIIAAFVAQKYSSLNAAILACFVHGQTGDQLADDKFVVTASQVAKEISGVIKTMVP</sequence>
<feature type="binding site" evidence="17">
    <location>
        <position position="263"/>
    </location>
    <ligand>
        <name>(6S)-NADPHX</name>
        <dbReference type="ChEBI" id="CHEBI:64076"/>
    </ligand>
</feature>
<reference evidence="23" key="1">
    <citation type="journal article" date="2019" name="Int. J. Syst. Evol. Microbiol.">
        <title>The Global Catalogue of Microorganisms (GCM) 10K type strain sequencing project: providing services to taxonomists for standard genome sequencing and annotation.</title>
        <authorList>
            <consortium name="The Broad Institute Genomics Platform"/>
            <consortium name="The Broad Institute Genome Sequencing Center for Infectious Disease"/>
            <person name="Wu L."/>
            <person name="Ma J."/>
        </authorList>
    </citation>
    <scope>NUCLEOTIDE SEQUENCE [LARGE SCALE GENOMIC DNA]</scope>
    <source>
        <strain evidence="23">JCM 17338</strain>
    </source>
</reference>
<proteinExistence type="inferred from homology"/>
<keyword evidence="8 17" id="KW-0521">NADP</keyword>
<feature type="domain" description="YjeF N-terminal" evidence="21">
    <location>
        <begin position="10"/>
        <end position="218"/>
    </location>
</feature>
<dbReference type="Proteomes" id="UP001501081">
    <property type="component" value="Unassembled WGS sequence"/>
</dbReference>
<evidence type="ECO:0000256" key="4">
    <source>
        <dbReference type="ARBA" id="ARBA00009524"/>
    </source>
</evidence>
<comment type="similarity">
    <text evidence="4 19">In the C-terminal section; belongs to the NnrD/CARKD family.</text>
</comment>
<evidence type="ECO:0000256" key="19">
    <source>
        <dbReference type="PIRNR" id="PIRNR017184"/>
    </source>
</evidence>
<dbReference type="NCBIfam" id="TIGR00197">
    <property type="entry name" value="yjeF_nterm"/>
    <property type="match status" value="1"/>
</dbReference>
<evidence type="ECO:0000313" key="23">
    <source>
        <dbReference type="Proteomes" id="UP001501081"/>
    </source>
</evidence>
<comment type="function">
    <text evidence="18">Catalyzes the epimerization of the S- and R-forms of NAD(P)HX, a damaged form of NAD(P)H that is a result of enzymatic or heat-dependent hydration. This is a prerequisite for the S-specific NAD(P)H-hydrate dehydratase to allow the repair of both epimers of NAD(P)HX.</text>
</comment>
<dbReference type="InterPro" id="IPR036652">
    <property type="entry name" value="YjeF_N_dom_sf"/>
</dbReference>
<evidence type="ECO:0000256" key="1">
    <source>
        <dbReference type="ARBA" id="ARBA00000013"/>
    </source>
</evidence>
<feature type="binding site" evidence="18">
    <location>
        <begin position="59"/>
        <end position="63"/>
    </location>
    <ligand>
        <name>(6S)-NADPHX</name>
        <dbReference type="ChEBI" id="CHEBI:64076"/>
    </ligand>
</feature>
<dbReference type="InterPro" id="IPR029056">
    <property type="entry name" value="Ribokinase-like"/>
</dbReference>
<comment type="catalytic activity">
    <reaction evidence="16 17 19">
        <text>(6S)-NADPHX + ADP = AMP + phosphate + NADPH + H(+)</text>
        <dbReference type="Rhea" id="RHEA:32235"/>
        <dbReference type="ChEBI" id="CHEBI:15378"/>
        <dbReference type="ChEBI" id="CHEBI:43474"/>
        <dbReference type="ChEBI" id="CHEBI:57783"/>
        <dbReference type="ChEBI" id="CHEBI:64076"/>
        <dbReference type="ChEBI" id="CHEBI:456215"/>
        <dbReference type="ChEBI" id="CHEBI:456216"/>
        <dbReference type="EC" id="4.2.1.136"/>
    </reaction>
</comment>
<dbReference type="Gene3D" id="3.40.1190.20">
    <property type="match status" value="1"/>
</dbReference>
<evidence type="ECO:0000256" key="5">
    <source>
        <dbReference type="ARBA" id="ARBA00022723"/>
    </source>
</evidence>
<keyword evidence="7 17" id="KW-0067">ATP-binding</keyword>
<evidence type="ECO:0000256" key="15">
    <source>
        <dbReference type="ARBA" id="ARBA00048238"/>
    </source>
</evidence>
<feature type="binding site" evidence="17">
    <location>
        <begin position="408"/>
        <end position="412"/>
    </location>
    <ligand>
        <name>AMP</name>
        <dbReference type="ChEBI" id="CHEBI:456215"/>
    </ligand>
</feature>
<comment type="subunit">
    <text evidence="17">Homotetramer.</text>
</comment>
<evidence type="ECO:0000256" key="9">
    <source>
        <dbReference type="ARBA" id="ARBA00022958"/>
    </source>
</evidence>
<dbReference type="SUPFAM" id="SSF53613">
    <property type="entry name" value="Ribokinase-like"/>
    <property type="match status" value="1"/>
</dbReference>
<dbReference type="PANTHER" id="PTHR12592:SF0">
    <property type="entry name" value="ATP-DEPENDENT (S)-NAD(P)H-HYDRATE DEHYDRATASE"/>
    <property type="match status" value="1"/>
</dbReference>
<feature type="binding site" evidence="17">
    <location>
        <position position="373"/>
    </location>
    <ligand>
        <name>(6S)-NADPHX</name>
        <dbReference type="ChEBI" id="CHEBI:64076"/>
    </ligand>
</feature>
<feature type="binding site" evidence="17">
    <location>
        <position position="437"/>
    </location>
    <ligand>
        <name>AMP</name>
        <dbReference type="ChEBI" id="CHEBI:456215"/>
    </ligand>
</feature>
<dbReference type="Gene3D" id="3.40.50.10260">
    <property type="entry name" value="YjeF N-terminal domain"/>
    <property type="match status" value="1"/>
</dbReference>
<dbReference type="RefSeq" id="WP_344765364.1">
    <property type="nucleotide sequence ID" value="NZ_BAABAK010000003.1"/>
</dbReference>
<evidence type="ECO:0000256" key="17">
    <source>
        <dbReference type="HAMAP-Rule" id="MF_01965"/>
    </source>
</evidence>
<evidence type="ECO:0000256" key="6">
    <source>
        <dbReference type="ARBA" id="ARBA00022741"/>
    </source>
</evidence>
<comment type="function">
    <text evidence="14 19">Bifunctional enzyme that catalyzes the epimerization of the S- and R-forms of NAD(P)HX and the dehydration of the S-form of NAD(P)HX at the expense of ADP, which is converted to AMP. This allows the repair of both epimers of NAD(P)HX, a damaged form of NAD(P)H that is a result of enzymatic or heat-dependent hydration.</text>
</comment>
<dbReference type="SUPFAM" id="SSF64153">
    <property type="entry name" value="YjeF N-terminal domain-like"/>
    <property type="match status" value="1"/>
</dbReference>
<feature type="domain" description="YjeF C-terminal" evidence="20">
    <location>
        <begin position="228"/>
        <end position="495"/>
    </location>
</feature>
<dbReference type="EC" id="5.1.99.6" evidence="19"/>
<accession>A0ABP7P1S6</accession>
<feature type="binding site" evidence="17">
    <location>
        <position position="438"/>
    </location>
    <ligand>
        <name>(6S)-NADPHX</name>
        <dbReference type="ChEBI" id="CHEBI:64076"/>
    </ligand>
</feature>
<feature type="binding site" evidence="18">
    <location>
        <position position="127"/>
    </location>
    <ligand>
        <name>K(+)</name>
        <dbReference type="ChEBI" id="CHEBI:29103"/>
    </ligand>
</feature>